<evidence type="ECO:0000313" key="1">
    <source>
        <dbReference type="EMBL" id="KAH7903264.1"/>
    </source>
</evidence>
<dbReference type="EMBL" id="MU269089">
    <property type="protein sequence ID" value="KAH7903264.1"/>
    <property type="molecule type" value="Genomic_DNA"/>
</dbReference>
<sequence length="331" mass="38290">MGILFSPFSSSFSPPAPPASSIDSLSDEEVYALIEGTDKTRSTCLNFPPDGNFFHLLTPSVWRISADAVVKEQDSPTAYDAYMIDFVQSRTSILTPKVRRVLPVRDAVRGGQWWIVMDYIDGRTLKLAWPMMSWWHRLRTVWTLRRYIQQLRRLSLPLPDKPGPFDGTDNALRCQGMYFSEDGAGPFASFKEMAAWYDYKRYCLQAFFHEQYGRRWSCPKFDMSHPLVLCHNDLTMGNIMVDRTNKIWLIDWGFAGAAPPWFEYAHLAGWETAAIPQDRPPKSWQFFFRFIAGNYRSYFKDYLGRLVPLIDSYPAIHYEDGYFEGIGLSPD</sequence>
<dbReference type="Proteomes" id="UP000790377">
    <property type="component" value="Unassembled WGS sequence"/>
</dbReference>
<accession>A0ACB7ZQ26</accession>
<comment type="caution">
    <text evidence="1">The sequence shown here is derived from an EMBL/GenBank/DDBJ whole genome shotgun (WGS) entry which is preliminary data.</text>
</comment>
<organism evidence="1 2">
    <name type="scientific">Hygrophoropsis aurantiaca</name>
    <dbReference type="NCBI Taxonomy" id="72124"/>
    <lineage>
        <taxon>Eukaryota</taxon>
        <taxon>Fungi</taxon>
        <taxon>Dikarya</taxon>
        <taxon>Basidiomycota</taxon>
        <taxon>Agaricomycotina</taxon>
        <taxon>Agaricomycetes</taxon>
        <taxon>Agaricomycetidae</taxon>
        <taxon>Boletales</taxon>
        <taxon>Coniophorineae</taxon>
        <taxon>Hygrophoropsidaceae</taxon>
        <taxon>Hygrophoropsis</taxon>
    </lineage>
</organism>
<reference evidence="1" key="1">
    <citation type="journal article" date="2021" name="New Phytol.">
        <title>Evolutionary innovations through gain and loss of genes in the ectomycorrhizal Boletales.</title>
        <authorList>
            <person name="Wu G."/>
            <person name="Miyauchi S."/>
            <person name="Morin E."/>
            <person name="Kuo A."/>
            <person name="Drula E."/>
            <person name="Varga T."/>
            <person name="Kohler A."/>
            <person name="Feng B."/>
            <person name="Cao Y."/>
            <person name="Lipzen A."/>
            <person name="Daum C."/>
            <person name="Hundley H."/>
            <person name="Pangilinan J."/>
            <person name="Johnson J."/>
            <person name="Barry K."/>
            <person name="LaButti K."/>
            <person name="Ng V."/>
            <person name="Ahrendt S."/>
            <person name="Min B."/>
            <person name="Choi I.G."/>
            <person name="Park H."/>
            <person name="Plett J.M."/>
            <person name="Magnuson J."/>
            <person name="Spatafora J.W."/>
            <person name="Nagy L.G."/>
            <person name="Henrissat B."/>
            <person name="Grigoriev I.V."/>
            <person name="Yang Z.L."/>
            <person name="Xu J."/>
            <person name="Martin F.M."/>
        </authorList>
    </citation>
    <scope>NUCLEOTIDE SEQUENCE</scope>
    <source>
        <strain evidence="1">ATCC 28755</strain>
    </source>
</reference>
<name>A0ACB7ZQ26_9AGAM</name>
<proteinExistence type="predicted"/>
<evidence type="ECO:0000313" key="2">
    <source>
        <dbReference type="Proteomes" id="UP000790377"/>
    </source>
</evidence>
<protein>
    <submittedName>
        <fullName evidence="1">Kinase-like protein</fullName>
    </submittedName>
</protein>
<gene>
    <name evidence="1" type="ORF">BJ138DRAFT_1168388</name>
</gene>
<keyword evidence="2" id="KW-1185">Reference proteome</keyword>